<protein>
    <recommendedName>
        <fullName evidence="2">OCRE domain-containing protein</fullName>
    </recommendedName>
</protein>
<evidence type="ECO:0000313" key="3">
    <source>
        <dbReference type="EMBL" id="VFQ96346.1"/>
    </source>
</evidence>
<sequence length="387" mass="43605">MEEGGPSRSRKRSFMDAVDDGSEKASGEKRIRFPKGKKLKHGDNVDNGCEKSLSGWKNACDAATVRAMHRNKVTNELLEEENRGMAPDIALAEETYEENEIFIDDGIQIEPFNLEKEREEGYFDANGNYVEYAYERDVKDAWLDSIDVHPKAVGKRNATADEDEAHDLTSEELGKMKRRIADVLDPGETVLQALRRLKGNSKNEKMTTEKKRLFDQLTEDAMRLMENGDYNVYDERQENFQREAEGYERLIQAKTLCISNELKNNNTSGGVLDDNFIPADGPLSVSSQNIGPPNAYASTSNGDDDSYDMFTEDDGKPLTTNPASDEAVQQNDYVYDESSGYYYSASLGYYYDPSSGLYCNAASGQWYRYDEELGTYEEVQPGETNPS</sequence>
<dbReference type="GO" id="GO:0005682">
    <property type="term" value="C:U5 snRNP"/>
    <property type="evidence" value="ECO:0007669"/>
    <property type="project" value="InterPro"/>
</dbReference>
<dbReference type="InterPro" id="IPR039905">
    <property type="entry name" value="CD2BP2/Lin1"/>
</dbReference>
<feature type="compositionally biased region" description="Acidic residues" evidence="1">
    <location>
        <begin position="302"/>
        <end position="312"/>
    </location>
</feature>
<accession>A0A484N767</accession>
<dbReference type="PANTHER" id="PTHR13138">
    <property type="entry name" value="PROTEIN LIN1"/>
    <property type="match status" value="1"/>
</dbReference>
<dbReference type="CDD" id="cd16166">
    <property type="entry name" value="OCRE_SUA_like"/>
    <property type="match status" value="1"/>
</dbReference>
<keyword evidence="4" id="KW-1185">Reference proteome</keyword>
<evidence type="ECO:0000313" key="4">
    <source>
        <dbReference type="Proteomes" id="UP000595140"/>
    </source>
</evidence>
<dbReference type="InterPro" id="IPR041591">
    <property type="entry name" value="OCRE"/>
</dbReference>
<dbReference type="AlphaFoldDB" id="A0A484N767"/>
<dbReference type="Pfam" id="PF17780">
    <property type="entry name" value="OCRE"/>
    <property type="match status" value="1"/>
</dbReference>
<feature type="compositionally biased region" description="Basic and acidic residues" evidence="1">
    <location>
        <begin position="21"/>
        <end position="31"/>
    </location>
</feature>
<gene>
    <name evidence="3" type="ORF">CCAM_LOCUS38122</name>
</gene>
<dbReference type="InterPro" id="IPR035623">
    <property type="entry name" value="SUA-like_OCRE"/>
</dbReference>
<dbReference type="EMBL" id="OOIL02005938">
    <property type="protein sequence ID" value="VFQ96346.1"/>
    <property type="molecule type" value="Genomic_DNA"/>
</dbReference>
<dbReference type="OrthoDB" id="331341at2759"/>
<organism evidence="3 4">
    <name type="scientific">Cuscuta campestris</name>
    <dbReference type="NCBI Taxonomy" id="132261"/>
    <lineage>
        <taxon>Eukaryota</taxon>
        <taxon>Viridiplantae</taxon>
        <taxon>Streptophyta</taxon>
        <taxon>Embryophyta</taxon>
        <taxon>Tracheophyta</taxon>
        <taxon>Spermatophyta</taxon>
        <taxon>Magnoliopsida</taxon>
        <taxon>eudicotyledons</taxon>
        <taxon>Gunneridae</taxon>
        <taxon>Pentapetalae</taxon>
        <taxon>asterids</taxon>
        <taxon>lamiids</taxon>
        <taxon>Solanales</taxon>
        <taxon>Convolvulaceae</taxon>
        <taxon>Cuscuteae</taxon>
        <taxon>Cuscuta</taxon>
        <taxon>Cuscuta subgen. Grammica</taxon>
        <taxon>Cuscuta sect. Cleistogrammica</taxon>
    </lineage>
</organism>
<feature type="compositionally biased region" description="Polar residues" evidence="1">
    <location>
        <begin position="284"/>
        <end position="301"/>
    </location>
</feature>
<dbReference type="PANTHER" id="PTHR13138:SF3">
    <property type="entry name" value="CD2 ANTIGEN CYTOPLASMIC TAIL-BINDING PROTEIN 2"/>
    <property type="match status" value="1"/>
</dbReference>
<feature type="region of interest" description="Disordered" evidence="1">
    <location>
        <begin position="283"/>
        <end position="326"/>
    </location>
</feature>
<evidence type="ECO:0000259" key="2">
    <source>
        <dbReference type="Pfam" id="PF17780"/>
    </source>
</evidence>
<reference evidence="3 4" key="1">
    <citation type="submission" date="2018-04" db="EMBL/GenBank/DDBJ databases">
        <authorList>
            <person name="Vogel A."/>
        </authorList>
    </citation>
    <scope>NUCLEOTIDE SEQUENCE [LARGE SCALE GENOMIC DNA]</scope>
</reference>
<proteinExistence type="predicted"/>
<evidence type="ECO:0000256" key="1">
    <source>
        <dbReference type="SAM" id="MobiDB-lite"/>
    </source>
</evidence>
<feature type="domain" description="OCRE" evidence="2">
    <location>
        <begin position="330"/>
        <end position="379"/>
    </location>
</feature>
<name>A0A484N767_9ASTE</name>
<dbReference type="Proteomes" id="UP000595140">
    <property type="component" value="Unassembled WGS sequence"/>
</dbReference>
<feature type="region of interest" description="Disordered" evidence="1">
    <location>
        <begin position="1"/>
        <end position="44"/>
    </location>
</feature>